<keyword evidence="9" id="KW-1185">Reference proteome</keyword>
<gene>
    <name evidence="7" type="ORF">EpCFBP13511_04100</name>
    <name evidence="6" type="ORF">IFT93_09980</name>
</gene>
<name>A0A4U3FIG0_9GAMM</name>
<dbReference type="AlphaFoldDB" id="A0A4U3FIG0"/>
<dbReference type="Proteomes" id="UP000306393">
    <property type="component" value="Unassembled WGS sequence"/>
</dbReference>
<dbReference type="PANTHER" id="PTHR45138:SF9">
    <property type="entry name" value="DIGUANYLATE CYCLASE DGCM-RELATED"/>
    <property type="match status" value="1"/>
</dbReference>
<dbReference type="SMART" id="SM00267">
    <property type="entry name" value="GGDEF"/>
    <property type="match status" value="1"/>
</dbReference>
<dbReference type="Gene3D" id="3.30.70.270">
    <property type="match status" value="1"/>
</dbReference>
<comment type="catalytic activity">
    <reaction evidence="4">
        <text>2 GTP = 3',3'-c-di-GMP + 2 diphosphate</text>
        <dbReference type="Rhea" id="RHEA:24898"/>
        <dbReference type="ChEBI" id="CHEBI:33019"/>
        <dbReference type="ChEBI" id="CHEBI:37565"/>
        <dbReference type="ChEBI" id="CHEBI:58805"/>
        <dbReference type="EC" id="2.7.7.65"/>
    </reaction>
</comment>
<dbReference type="GO" id="GO:0043709">
    <property type="term" value="P:cell adhesion involved in single-species biofilm formation"/>
    <property type="evidence" value="ECO:0007669"/>
    <property type="project" value="TreeGrafter"/>
</dbReference>
<dbReference type="Gene3D" id="3.30.450.20">
    <property type="entry name" value="PAS domain"/>
    <property type="match status" value="1"/>
</dbReference>
<dbReference type="InterPro" id="IPR043128">
    <property type="entry name" value="Rev_trsase/Diguanyl_cyclase"/>
</dbReference>
<dbReference type="GO" id="GO:1902201">
    <property type="term" value="P:negative regulation of bacterial-type flagellum-dependent cell motility"/>
    <property type="evidence" value="ECO:0007669"/>
    <property type="project" value="TreeGrafter"/>
</dbReference>
<evidence type="ECO:0000256" key="3">
    <source>
        <dbReference type="ARBA" id="ARBA00012528"/>
    </source>
</evidence>
<dbReference type="GO" id="GO:0052621">
    <property type="term" value="F:diguanylate cyclase activity"/>
    <property type="evidence" value="ECO:0007669"/>
    <property type="project" value="UniProtKB-EC"/>
</dbReference>
<dbReference type="EMBL" id="QGAC01000003">
    <property type="protein sequence ID" value="TKJ93751.1"/>
    <property type="molecule type" value="Genomic_DNA"/>
</dbReference>
<dbReference type="Proteomes" id="UP000661012">
    <property type="component" value="Unassembled WGS sequence"/>
</dbReference>
<sequence>MLRLSRPKTDLRTLITLLAVASIVITLANSLYASWRVQRDVLIENTLESNRVYATKLASTTEVFFQLAQSQLSYSAKVLGNGLDNDATLQDEVDRLREQTNSFNSVVIVDASGWVRAISPESLMLKGMHLSSSATKQALHERKPLISQPSMSAANNLLVFVSWPIWSKTGTYLGYVGGSIYLKKRSILNVLLGEQFYRDGSSLYVIDSKNQVLYHQDRQRVGKTIDPLISTAVRARASNGNQQVTTESGEPMLAGFANVPTAGWTIITLKPTEATLAPLNSLLLKVLKHSVPFALLTLIIALILAQRIALPLWQLARKASQMDTQNVSKEINGIRSWYYEASQIKRAMLAGIALMQDKIGRLKSEVQTDPMTGLLNRRGLNAVLDYFLATSQPFAVLALDIDYFKRVNDTFGHDAGDAVIQTVARQLEQGARQTDVICRNGGEEFLMILPGADREVAIVIADRVRKRIEQLSLDRVGHITISAGVAFWLPAIDGTMEETFKQADDALYQAKNGGRNQVVVAPGANKTPAVAQGLPH</sequence>
<dbReference type="CDD" id="cd12912">
    <property type="entry name" value="PDC2_MCP_like"/>
    <property type="match status" value="1"/>
</dbReference>
<dbReference type="FunFam" id="3.30.70.270:FF:000001">
    <property type="entry name" value="Diguanylate cyclase domain protein"/>
    <property type="match status" value="1"/>
</dbReference>
<comment type="pathway">
    <text evidence="2">Purine metabolism; 3',5'-cyclic di-GMP biosynthesis.</text>
</comment>
<proteinExistence type="predicted"/>
<evidence type="ECO:0000313" key="8">
    <source>
        <dbReference type="Proteomes" id="UP000306393"/>
    </source>
</evidence>
<accession>A0A4U3FIG0</accession>
<dbReference type="NCBIfam" id="TIGR00254">
    <property type="entry name" value="GGDEF"/>
    <property type="match status" value="1"/>
</dbReference>
<evidence type="ECO:0000313" key="6">
    <source>
        <dbReference type="EMBL" id="MBD8106750.1"/>
    </source>
</evidence>
<reference evidence="6 9" key="2">
    <citation type="journal article" date="2020" name="FEMS Microbiol. Ecol.">
        <title>Temporal dynamics of bacterial communities during seed development and maturation.</title>
        <authorList>
            <person name="Chesneau G."/>
            <person name="Torres-Cortes G."/>
            <person name="Briand M."/>
            <person name="Darrasse A."/>
            <person name="Preveaux A."/>
            <person name="Marais C."/>
            <person name="Jacques M.A."/>
            <person name="Shade A."/>
            <person name="Barret M."/>
        </authorList>
    </citation>
    <scope>NUCLEOTIDE SEQUENCE [LARGE SCALE GENOMIC DNA]</scope>
    <source>
        <strain evidence="6 9">CFBP13732</strain>
    </source>
</reference>
<organism evidence="7 8">
    <name type="scientific">Erwinia persicina</name>
    <dbReference type="NCBI Taxonomy" id="55211"/>
    <lineage>
        <taxon>Bacteria</taxon>
        <taxon>Pseudomonadati</taxon>
        <taxon>Pseudomonadota</taxon>
        <taxon>Gammaproteobacteria</taxon>
        <taxon>Enterobacterales</taxon>
        <taxon>Erwiniaceae</taxon>
        <taxon>Erwinia</taxon>
    </lineage>
</organism>
<dbReference type="InterPro" id="IPR050469">
    <property type="entry name" value="Diguanylate_Cyclase"/>
</dbReference>
<dbReference type="EMBL" id="JACYNN010000005">
    <property type="protein sequence ID" value="MBD8106750.1"/>
    <property type="molecule type" value="Genomic_DNA"/>
</dbReference>
<dbReference type="SUPFAM" id="SSF55073">
    <property type="entry name" value="Nucleotide cyclase"/>
    <property type="match status" value="1"/>
</dbReference>
<comment type="caution">
    <text evidence="7">The sequence shown here is derived from an EMBL/GenBank/DDBJ whole genome shotgun (WGS) entry which is preliminary data.</text>
</comment>
<protein>
    <recommendedName>
        <fullName evidence="3">diguanylate cyclase</fullName>
        <ecNumber evidence="3">2.7.7.65</ecNumber>
    </recommendedName>
</protein>
<evidence type="ECO:0000256" key="1">
    <source>
        <dbReference type="ARBA" id="ARBA00001946"/>
    </source>
</evidence>
<dbReference type="InterPro" id="IPR000160">
    <property type="entry name" value="GGDEF_dom"/>
</dbReference>
<feature type="domain" description="GGDEF" evidence="5">
    <location>
        <begin position="392"/>
        <end position="523"/>
    </location>
</feature>
<dbReference type="SUPFAM" id="SSF103190">
    <property type="entry name" value="Sensory domain-like"/>
    <property type="match status" value="2"/>
</dbReference>
<reference evidence="7 8" key="1">
    <citation type="journal article" date="2019" name="Sci. Rep.">
        <title>Differences in resource use lead to coexistence of seed-transmitted microbial populations.</title>
        <authorList>
            <person name="Torres-Cortes G."/>
            <person name="Garcia B.J."/>
            <person name="Compant S."/>
            <person name="Rezki S."/>
            <person name="Jones P."/>
            <person name="Preveaux A."/>
            <person name="Briand M."/>
            <person name="Roulet A."/>
            <person name="Bouchez O."/>
            <person name="Jacobson D."/>
            <person name="Barret M."/>
        </authorList>
    </citation>
    <scope>NUCLEOTIDE SEQUENCE [LARGE SCALE GENOMIC DNA]</scope>
    <source>
        <strain evidence="7 8">CFBP13511</strain>
    </source>
</reference>
<comment type="cofactor">
    <cofactor evidence="1">
        <name>Mg(2+)</name>
        <dbReference type="ChEBI" id="CHEBI:18420"/>
    </cofactor>
</comment>
<dbReference type="GeneID" id="67475676"/>
<dbReference type="InterPro" id="IPR029787">
    <property type="entry name" value="Nucleotide_cyclase"/>
</dbReference>
<dbReference type="CDD" id="cd01949">
    <property type="entry name" value="GGDEF"/>
    <property type="match status" value="1"/>
</dbReference>
<evidence type="ECO:0000259" key="5">
    <source>
        <dbReference type="PROSITE" id="PS50887"/>
    </source>
</evidence>
<dbReference type="EC" id="2.7.7.65" evidence="3"/>
<dbReference type="Pfam" id="PF00990">
    <property type="entry name" value="GGDEF"/>
    <property type="match status" value="1"/>
</dbReference>
<dbReference type="InterPro" id="IPR029151">
    <property type="entry name" value="Sensor-like_sf"/>
</dbReference>
<evidence type="ECO:0000313" key="9">
    <source>
        <dbReference type="Proteomes" id="UP000661012"/>
    </source>
</evidence>
<evidence type="ECO:0000256" key="4">
    <source>
        <dbReference type="ARBA" id="ARBA00034247"/>
    </source>
</evidence>
<dbReference type="STRING" id="1219360.GCA_001571305_02222"/>
<dbReference type="OrthoDB" id="9812260at2"/>
<dbReference type="PROSITE" id="PS50887">
    <property type="entry name" value="GGDEF"/>
    <property type="match status" value="1"/>
</dbReference>
<dbReference type="RefSeq" id="WP_062744769.1">
    <property type="nucleotide sequence ID" value="NZ_CP082141.1"/>
</dbReference>
<dbReference type="PANTHER" id="PTHR45138">
    <property type="entry name" value="REGULATORY COMPONENTS OF SENSORY TRANSDUCTION SYSTEM"/>
    <property type="match status" value="1"/>
</dbReference>
<dbReference type="GO" id="GO:0005886">
    <property type="term" value="C:plasma membrane"/>
    <property type="evidence" value="ECO:0007669"/>
    <property type="project" value="TreeGrafter"/>
</dbReference>
<evidence type="ECO:0000313" key="7">
    <source>
        <dbReference type="EMBL" id="TKJ93751.1"/>
    </source>
</evidence>
<evidence type="ECO:0000256" key="2">
    <source>
        <dbReference type="ARBA" id="ARBA00004665"/>
    </source>
</evidence>